<dbReference type="InterPro" id="IPR037460">
    <property type="entry name" value="SEST-like"/>
</dbReference>
<dbReference type="PANTHER" id="PTHR37981:SF1">
    <property type="entry name" value="SGNH HYDROLASE-TYPE ESTERASE DOMAIN-CONTAINING PROTEIN"/>
    <property type="match status" value="1"/>
</dbReference>
<dbReference type="Pfam" id="PF13472">
    <property type="entry name" value="Lipase_GDSL_2"/>
    <property type="match status" value="1"/>
</dbReference>
<protein>
    <submittedName>
        <fullName evidence="3">SGNH/GDSL hydrolase family protein</fullName>
    </submittedName>
</protein>
<sequence>MGQRLLTVCLTVVALAVSPSSVSQAADGVGEYVALGDSYTSGSFIPVQLDRPLGCERSDRNYPSLVVAALRPAVFRDVSCGGATTGNLTQPQRVRGDGVNPPQLEALTARTDLITLGIGANDIGFADIVGSCTTRSVTRPLGAACRDYYHRGGGDELGARVDSAAPRVAAALRAVRDRAPKAKVLVIGYPAIVSDAGLGCLPLSPGDAGYLSRTFGRLNAMLAEQAREAGVGFVDTASGSAGHDACQPPGVRWVEGAVATTPAAPWHPNAAGMRHVAERVLSALRAG</sequence>
<evidence type="ECO:0000313" key="3">
    <source>
        <dbReference type="EMBL" id="GAA5173645.1"/>
    </source>
</evidence>
<keyword evidence="1" id="KW-0732">Signal</keyword>
<dbReference type="GO" id="GO:0016787">
    <property type="term" value="F:hydrolase activity"/>
    <property type="evidence" value="ECO:0007669"/>
    <property type="project" value="UniProtKB-KW"/>
</dbReference>
<comment type="caution">
    <text evidence="3">The sequence shown here is derived from an EMBL/GenBank/DDBJ whole genome shotgun (WGS) entry which is preliminary data.</text>
</comment>
<gene>
    <name evidence="3" type="ORF">GCM10023321_75680</name>
</gene>
<dbReference type="InterPro" id="IPR013830">
    <property type="entry name" value="SGNH_hydro"/>
</dbReference>
<dbReference type="Gene3D" id="3.40.50.1110">
    <property type="entry name" value="SGNH hydrolase"/>
    <property type="match status" value="1"/>
</dbReference>
<dbReference type="RefSeq" id="WP_185060678.1">
    <property type="nucleotide sequence ID" value="NZ_BAABJP010000057.1"/>
</dbReference>
<reference evidence="4" key="1">
    <citation type="journal article" date="2019" name="Int. J. Syst. Evol. Microbiol.">
        <title>The Global Catalogue of Microorganisms (GCM) 10K type strain sequencing project: providing services to taxonomists for standard genome sequencing and annotation.</title>
        <authorList>
            <consortium name="The Broad Institute Genomics Platform"/>
            <consortium name="The Broad Institute Genome Sequencing Center for Infectious Disease"/>
            <person name="Wu L."/>
            <person name="Ma J."/>
        </authorList>
    </citation>
    <scope>NUCLEOTIDE SEQUENCE [LARGE SCALE GENOMIC DNA]</scope>
    <source>
        <strain evidence="4">JCM 18303</strain>
    </source>
</reference>
<dbReference type="PANTHER" id="PTHR37981">
    <property type="entry name" value="LIPASE 2"/>
    <property type="match status" value="1"/>
</dbReference>
<evidence type="ECO:0000313" key="4">
    <source>
        <dbReference type="Proteomes" id="UP001428817"/>
    </source>
</evidence>
<feature type="chain" id="PRO_5046185978" evidence="1">
    <location>
        <begin position="26"/>
        <end position="287"/>
    </location>
</feature>
<proteinExistence type="predicted"/>
<feature type="domain" description="SGNH hydrolase-type esterase" evidence="2">
    <location>
        <begin position="34"/>
        <end position="274"/>
    </location>
</feature>
<organism evidence="3 4">
    <name type="scientific">Pseudonocardia eucalypti</name>
    <dbReference type="NCBI Taxonomy" id="648755"/>
    <lineage>
        <taxon>Bacteria</taxon>
        <taxon>Bacillati</taxon>
        <taxon>Actinomycetota</taxon>
        <taxon>Actinomycetes</taxon>
        <taxon>Pseudonocardiales</taxon>
        <taxon>Pseudonocardiaceae</taxon>
        <taxon>Pseudonocardia</taxon>
    </lineage>
</organism>
<evidence type="ECO:0000259" key="2">
    <source>
        <dbReference type="Pfam" id="PF13472"/>
    </source>
</evidence>
<feature type="signal peptide" evidence="1">
    <location>
        <begin position="1"/>
        <end position="25"/>
    </location>
</feature>
<dbReference type="InterPro" id="IPR036514">
    <property type="entry name" value="SGNH_hydro_sf"/>
</dbReference>
<dbReference type="EMBL" id="BAABJP010000057">
    <property type="protein sequence ID" value="GAA5173645.1"/>
    <property type="molecule type" value="Genomic_DNA"/>
</dbReference>
<accession>A0ABP9R9Y1</accession>
<dbReference type="SUPFAM" id="SSF52266">
    <property type="entry name" value="SGNH hydrolase"/>
    <property type="match status" value="1"/>
</dbReference>
<evidence type="ECO:0000256" key="1">
    <source>
        <dbReference type="SAM" id="SignalP"/>
    </source>
</evidence>
<name>A0ABP9R9Y1_9PSEU</name>
<dbReference type="Proteomes" id="UP001428817">
    <property type="component" value="Unassembled WGS sequence"/>
</dbReference>
<dbReference type="CDD" id="cd01823">
    <property type="entry name" value="SEST_like"/>
    <property type="match status" value="1"/>
</dbReference>
<keyword evidence="3" id="KW-0378">Hydrolase</keyword>
<keyword evidence="4" id="KW-1185">Reference proteome</keyword>